<keyword evidence="3" id="KW-1185">Reference proteome</keyword>
<gene>
    <name evidence="1" type="ORF">ESZ26_12645</name>
    <name evidence="2" type="ORF">ESZ27_08515</name>
</gene>
<dbReference type="AlphaFoldDB" id="A0A5C6QFL5"/>
<sequence>MSNWRAGEMSFKYLFEADKRYFIRLTAELGNIGAYVSTLSISGAYSFAMFTEEVALNELKGVKKN</sequence>
<dbReference type="OrthoDB" id="8859745at2"/>
<comment type="caution">
    <text evidence="2">The sequence shown here is derived from an EMBL/GenBank/DDBJ whole genome shotgun (WGS) entry which is preliminary data.</text>
</comment>
<name>A0A5C6QFL5_9GAMM</name>
<reference evidence="2 4" key="1">
    <citation type="submission" date="2019-07" db="EMBL/GenBank/DDBJ databases">
        <title>Genomes of sea-ice associated Colwellia species.</title>
        <authorList>
            <person name="Bowman J.P."/>
        </authorList>
    </citation>
    <scope>NUCLEOTIDE SEQUENCE [LARGE SCALE GENOMIC DNA]</scope>
    <source>
        <strain evidence="1 3">ACAM 607</strain>
        <strain evidence="2 4">IC036</strain>
    </source>
</reference>
<dbReference type="EMBL" id="VOLQ01000013">
    <property type="protein sequence ID" value="TWX67523.1"/>
    <property type="molecule type" value="Genomic_DNA"/>
</dbReference>
<dbReference type="Proteomes" id="UP000321525">
    <property type="component" value="Unassembled WGS sequence"/>
</dbReference>
<accession>A0A5C6QFL5</accession>
<dbReference type="RefSeq" id="WP_146799856.1">
    <property type="nucleotide sequence ID" value="NZ_VOLP01000016.1"/>
</dbReference>
<dbReference type="EMBL" id="VOLR01000017">
    <property type="protein sequence ID" value="TWX57821.1"/>
    <property type="molecule type" value="Genomic_DNA"/>
</dbReference>
<evidence type="ECO:0000313" key="1">
    <source>
        <dbReference type="EMBL" id="TWX57821.1"/>
    </source>
</evidence>
<protein>
    <submittedName>
        <fullName evidence="2">Uncharacterized protein</fullName>
    </submittedName>
</protein>
<dbReference type="Proteomes" id="UP000321917">
    <property type="component" value="Unassembled WGS sequence"/>
</dbReference>
<proteinExistence type="predicted"/>
<organism evidence="2 4">
    <name type="scientific">Colwellia hornerae</name>
    <dbReference type="NCBI Taxonomy" id="89402"/>
    <lineage>
        <taxon>Bacteria</taxon>
        <taxon>Pseudomonadati</taxon>
        <taxon>Pseudomonadota</taxon>
        <taxon>Gammaproteobacteria</taxon>
        <taxon>Alteromonadales</taxon>
        <taxon>Colwelliaceae</taxon>
        <taxon>Colwellia</taxon>
    </lineage>
</organism>
<evidence type="ECO:0000313" key="4">
    <source>
        <dbReference type="Proteomes" id="UP000321917"/>
    </source>
</evidence>
<evidence type="ECO:0000313" key="2">
    <source>
        <dbReference type="EMBL" id="TWX67523.1"/>
    </source>
</evidence>
<evidence type="ECO:0000313" key="3">
    <source>
        <dbReference type="Proteomes" id="UP000321525"/>
    </source>
</evidence>